<dbReference type="RefSeq" id="WP_075399167.1">
    <property type="nucleotide sequence ID" value="NZ_MSDU01000031.1"/>
</dbReference>
<sequence>MGNEINQNYLLSSVKNALLIMRSFTIDEPEKKVTDLANSLNLGKSTVSRLLSTLASEGFVVKNPETNKYRLGLTILNLNTIVTTNLEINRESQPILKELVNDIGETAHVAVLEENEVVYLYKVDCKHPVQILTHIGKRNPVHATSSGKVLLAHQSEDTIRKYIENGLYGYKANTITDPDKLRDTLNLVKKQGYATSSEELLESVASVAAPIRDYTGKVVYSVSVTGPVHRMNPKNPALINRVIKAAKEISENLGCWNYDR</sequence>
<dbReference type="GO" id="GO:0003677">
    <property type="term" value="F:DNA binding"/>
    <property type="evidence" value="ECO:0007669"/>
    <property type="project" value="UniProtKB-KW"/>
</dbReference>
<dbReference type="SUPFAM" id="SSF55781">
    <property type="entry name" value="GAF domain-like"/>
    <property type="match status" value="1"/>
</dbReference>
<dbReference type="Pfam" id="PF01614">
    <property type="entry name" value="IclR_C"/>
    <property type="match status" value="1"/>
</dbReference>
<dbReference type="Proteomes" id="UP000185568">
    <property type="component" value="Unassembled WGS sequence"/>
</dbReference>
<dbReference type="GO" id="GO:0003700">
    <property type="term" value="F:DNA-binding transcription factor activity"/>
    <property type="evidence" value="ECO:0007669"/>
    <property type="project" value="TreeGrafter"/>
</dbReference>
<evidence type="ECO:0000256" key="3">
    <source>
        <dbReference type="ARBA" id="ARBA00023163"/>
    </source>
</evidence>
<gene>
    <name evidence="8" type="ORF">BTO30_13080</name>
</gene>
<evidence type="ECO:0000313" key="8">
    <source>
        <dbReference type="EMBL" id="OLN21784.1"/>
    </source>
</evidence>
<feature type="domain" description="IclR-ED" evidence="7">
    <location>
        <begin position="74"/>
        <end position="255"/>
    </location>
</feature>
<comment type="caution">
    <text evidence="8">The sequence shown here is derived from an EMBL/GenBank/DDBJ whole genome shotgun (WGS) entry which is preliminary data.</text>
</comment>
<name>A0A1Q8Q376_9BACI</name>
<dbReference type="EMBL" id="MSDU01000031">
    <property type="protein sequence ID" value="OLN21784.1"/>
    <property type="molecule type" value="Genomic_DNA"/>
</dbReference>
<evidence type="ECO:0000256" key="5">
    <source>
        <dbReference type="ARBA" id="ARBA00070406"/>
    </source>
</evidence>
<dbReference type="SUPFAM" id="SSF46785">
    <property type="entry name" value="Winged helix' DNA-binding domain"/>
    <property type="match status" value="1"/>
</dbReference>
<evidence type="ECO:0000256" key="4">
    <source>
        <dbReference type="ARBA" id="ARBA00058938"/>
    </source>
</evidence>
<keyword evidence="1" id="KW-0805">Transcription regulation</keyword>
<accession>A0A1Q8Q376</accession>
<dbReference type="Pfam" id="PF09339">
    <property type="entry name" value="HTH_IclR"/>
    <property type="match status" value="1"/>
</dbReference>
<dbReference type="InterPro" id="IPR036390">
    <property type="entry name" value="WH_DNA-bd_sf"/>
</dbReference>
<dbReference type="FunFam" id="1.10.10.10:FF:000056">
    <property type="entry name" value="IclR family transcriptional regulator"/>
    <property type="match status" value="1"/>
</dbReference>
<dbReference type="Gene3D" id="1.10.10.10">
    <property type="entry name" value="Winged helix-like DNA-binding domain superfamily/Winged helix DNA-binding domain"/>
    <property type="match status" value="1"/>
</dbReference>
<dbReference type="AlphaFoldDB" id="A0A1Q8Q376"/>
<evidence type="ECO:0000256" key="2">
    <source>
        <dbReference type="ARBA" id="ARBA00023125"/>
    </source>
</evidence>
<evidence type="ECO:0000256" key="1">
    <source>
        <dbReference type="ARBA" id="ARBA00023015"/>
    </source>
</evidence>
<dbReference type="PROSITE" id="PS51077">
    <property type="entry name" value="HTH_ICLR"/>
    <property type="match status" value="1"/>
</dbReference>
<keyword evidence="3" id="KW-0804">Transcription</keyword>
<evidence type="ECO:0000259" key="6">
    <source>
        <dbReference type="PROSITE" id="PS51077"/>
    </source>
</evidence>
<dbReference type="InterPro" id="IPR050707">
    <property type="entry name" value="HTH_MetabolicPath_Reg"/>
</dbReference>
<organism evidence="8 9">
    <name type="scientific">Domibacillus antri</name>
    <dbReference type="NCBI Taxonomy" id="1714264"/>
    <lineage>
        <taxon>Bacteria</taxon>
        <taxon>Bacillati</taxon>
        <taxon>Bacillota</taxon>
        <taxon>Bacilli</taxon>
        <taxon>Bacillales</taxon>
        <taxon>Bacillaceae</taxon>
        <taxon>Domibacillus</taxon>
    </lineage>
</organism>
<dbReference type="InterPro" id="IPR005471">
    <property type="entry name" value="Tscrpt_reg_IclR_N"/>
</dbReference>
<dbReference type="Gene3D" id="3.30.450.40">
    <property type="match status" value="1"/>
</dbReference>
<dbReference type="STRING" id="1714264.BTO30_13080"/>
<evidence type="ECO:0000313" key="9">
    <source>
        <dbReference type="Proteomes" id="UP000185568"/>
    </source>
</evidence>
<protein>
    <recommendedName>
        <fullName evidence="5">Glycerol operon regulatory protein</fullName>
    </recommendedName>
</protein>
<dbReference type="PANTHER" id="PTHR30136:SF35">
    <property type="entry name" value="HTH-TYPE TRANSCRIPTIONAL REGULATOR RV1719"/>
    <property type="match status" value="1"/>
</dbReference>
<dbReference type="PROSITE" id="PS51078">
    <property type="entry name" value="ICLR_ED"/>
    <property type="match status" value="1"/>
</dbReference>
<evidence type="ECO:0000259" key="7">
    <source>
        <dbReference type="PROSITE" id="PS51078"/>
    </source>
</evidence>
<dbReference type="SMART" id="SM00346">
    <property type="entry name" value="HTH_ICLR"/>
    <property type="match status" value="1"/>
</dbReference>
<dbReference type="InterPro" id="IPR029016">
    <property type="entry name" value="GAF-like_dom_sf"/>
</dbReference>
<dbReference type="InterPro" id="IPR036388">
    <property type="entry name" value="WH-like_DNA-bd_sf"/>
</dbReference>
<dbReference type="InterPro" id="IPR014757">
    <property type="entry name" value="Tscrpt_reg_IclR_C"/>
</dbReference>
<feature type="domain" description="HTH iclR-type" evidence="6">
    <location>
        <begin position="11"/>
        <end position="73"/>
    </location>
</feature>
<dbReference type="GO" id="GO:0045892">
    <property type="term" value="P:negative regulation of DNA-templated transcription"/>
    <property type="evidence" value="ECO:0007669"/>
    <property type="project" value="UniProtKB-ARBA"/>
</dbReference>
<keyword evidence="2" id="KW-0238">DNA-binding</keyword>
<dbReference type="PANTHER" id="PTHR30136">
    <property type="entry name" value="HELIX-TURN-HELIX TRANSCRIPTIONAL REGULATOR, ICLR FAMILY"/>
    <property type="match status" value="1"/>
</dbReference>
<dbReference type="OrthoDB" id="9778379at2"/>
<comment type="function">
    <text evidence="4">May be an activator protein for the gylABX operon.</text>
</comment>
<keyword evidence="9" id="KW-1185">Reference proteome</keyword>
<reference evidence="8 9" key="1">
    <citation type="submission" date="2016-12" db="EMBL/GenBank/DDBJ databases">
        <title>Domibacillus antri genome sequencing.</title>
        <authorList>
            <person name="Verma A."/>
            <person name="Krishnamurthi S."/>
        </authorList>
    </citation>
    <scope>NUCLEOTIDE SEQUENCE [LARGE SCALE GENOMIC DNA]</scope>
    <source>
        <strain evidence="8 9">XD80</strain>
    </source>
</reference>
<proteinExistence type="predicted"/>